<evidence type="ECO:0000256" key="5">
    <source>
        <dbReference type="SAM" id="MobiDB-lite"/>
    </source>
</evidence>
<comment type="similarity">
    <text evidence="3">Belongs to the GST superfamily. Tau family.</text>
</comment>
<dbReference type="FunFam" id="3.40.30.10:FF:000044">
    <property type="entry name" value="Glutathione S-transferase GSTU6"/>
    <property type="match status" value="1"/>
</dbReference>
<dbReference type="Pfam" id="PF02798">
    <property type="entry name" value="GST_N"/>
    <property type="match status" value="1"/>
</dbReference>
<protein>
    <recommendedName>
        <fullName evidence="1">glutathione transferase</fullName>
        <ecNumber evidence="1">2.5.1.18</ecNumber>
    </recommendedName>
</protein>
<evidence type="ECO:0000259" key="6">
    <source>
        <dbReference type="PROSITE" id="PS50404"/>
    </source>
</evidence>
<dbReference type="GO" id="GO:0004364">
    <property type="term" value="F:glutathione transferase activity"/>
    <property type="evidence" value="ECO:0007669"/>
    <property type="project" value="UniProtKB-EC"/>
</dbReference>
<evidence type="ECO:0000256" key="1">
    <source>
        <dbReference type="ARBA" id="ARBA00012452"/>
    </source>
</evidence>
<dbReference type="InterPro" id="IPR045074">
    <property type="entry name" value="GST_C_Tau"/>
</dbReference>
<accession>A0A8T0RXJ6</accession>
<dbReference type="Gene3D" id="3.40.30.10">
    <property type="entry name" value="Glutaredoxin"/>
    <property type="match status" value="1"/>
</dbReference>
<dbReference type="GO" id="GO:0006749">
    <property type="term" value="P:glutathione metabolic process"/>
    <property type="evidence" value="ECO:0007669"/>
    <property type="project" value="InterPro"/>
</dbReference>
<dbReference type="InterPro" id="IPR036282">
    <property type="entry name" value="Glutathione-S-Trfase_C_sf"/>
</dbReference>
<proteinExistence type="inferred from homology"/>
<dbReference type="InterPro" id="IPR036249">
    <property type="entry name" value="Thioredoxin-like_sf"/>
</dbReference>
<dbReference type="InterPro" id="IPR045073">
    <property type="entry name" value="Omega/Tau-like"/>
</dbReference>
<dbReference type="EC" id="2.5.1.18" evidence="1"/>
<dbReference type="SUPFAM" id="SSF52833">
    <property type="entry name" value="Thioredoxin-like"/>
    <property type="match status" value="1"/>
</dbReference>
<keyword evidence="8" id="KW-1185">Reference proteome</keyword>
<dbReference type="EMBL" id="CM029046">
    <property type="protein sequence ID" value="KAG2589346.1"/>
    <property type="molecule type" value="Genomic_DNA"/>
</dbReference>
<dbReference type="Gene3D" id="1.20.1050.10">
    <property type="match status" value="2"/>
</dbReference>
<keyword evidence="2" id="KW-0808">Transferase</keyword>
<sequence>MAAAGAGGEAGQLKLLGAWASPFVNRVRMALHLKGLEYENVEEDLADKSELLLASNPVHKKVPVLLHGGKPVCESLLILEYLDDAFPGAGPAVLPAGPYDRAVARFWAAYVDGKVCACGVSFTGSEMVIDGKRMHGSDLYARGTRAVTRRDGGGAAGGNGGGEGGGDGGRVRGAGRAGGRVRGALRREGILRRDAPGYLDVALGGFIGWLRAWDTITGGIKLLDAGRVPLLAAWAEHLAAHDAAKGVIPDPEPIAEFAKVLQARSAAAASS</sequence>
<dbReference type="CDD" id="cd03058">
    <property type="entry name" value="GST_N_Tau"/>
    <property type="match status" value="1"/>
</dbReference>
<reference evidence="7" key="1">
    <citation type="submission" date="2020-05" db="EMBL/GenBank/DDBJ databases">
        <title>WGS assembly of Panicum virgatum.</title>
        <authorList>
            <person name="Lovell J.T."/>
            <person name="Jenkins J."/>
            <person name="Shu S."/>
            <person name="Juenger T.E."/>
            <person name="Schmutz J."/>
        </authorList>
    </citation>
    <scope>NUCLEOTIDE SEQUENCE</scope>
    <source>
        <strain evidence="7">AP13</strain>
    </source>
</reference>
<dbReference type="PANTHER" id="PTHR11260">
    <property type="entry name" value="GLUTATHIONE S-TRANSFERASE, GST, SUPERFAMILY, GST DOMAIN CONTAINING"/>
    <property type="match status" value="1"/>
</dbReference>
<dbReference type="SFLD" id="SFLDS00019">
    <property type="entry name" value="Glutathione_Transferase_(cytos"/>
    <property type="match status" value="1"/>
</dbReference>
<dbReference type="GO" id="GO:0005737">
    <property type="term" value="C:cytoplasm"/>
    <property type="evidence" value="ECO:0007669"/>
    <property type="project" value="TreeGrafter"/>
</dbReference>
<comment type="catalytic activity">
    <reaction evidence="4">
        <text>RX + glutathione = an S-substituted glutathione + a halide anion + H(+)</text>
        <dbReference type="Rhea" id="RHEA:16437"/>
        <dbReference type="ChEBI" id="CHEBI:15378"/>
        <dbReference type="ChEBI" id="CHEBI:16042"/>
        <dbReference type="ChEBI" id="CHEBI:17792"/>
        <dbReference type="ChEBI" id="CHEBI:57925"/>
        <dbReference type="ChEBI" id="CHEBI:90779"/>
        <dbReference type="EC" id="2.5.1.18"/>
    </reaction>
</comment>
<dbReference type="CDD" id="cd03185">
    <property type="entry name" value="GST_C_Tau"/>
    <property type="match status" value="1"/>
</dbReference>
<evidence type="ECO:0000256" key="2">
    <source>
        <dbReference type="ARBA" id="ARBA00022679"/>
    </source>
</evidence>
<dbReference type="Proteomes" id="UP000823388">
    <property type="component" value="Chromosome 5N"/>
</dbReference>
<feature type="region of interest" description="Disordered" evidence="5">
    <location>
        <begin position="150"/>
        <end position="175"/>
    </location>
</feature>
<dbReference type="InterPro" id="IPR004045">
    <property type="entry name" value="Glutathione_S-Trfase_N"/>
</dbReference>
<feature type="compositionally biased region" description="Gly residues" evidence="5">
    <location>
        <begin position="153"/>
        <end position="175"/>
    </location>
</feature>
<gene>
    <name evidence="7" type="ORF">PVAP13_5NG288981</name>
</gene>
<name>A0A8T0RXJ6_PANVG</name>
<dbReference type="PROSITE" id="PS50404">
    <property type="entry name" value="GST_NTER"/>
    <property type="match status" value="1"/>
</dbReference>
<dbReference type="PANTHER" id="PTHR11260:SF776">
    <property type="entry name" value="GLUTATHIONE S-TRANSFERASE"/>
    <property type="match status" value="1"/>
</dbReference>
<dbReference type="SUPFAM" id="SSF47616">
    <property type="entry name" value="GST C-terminal domain-like"/>
    <property type="match status" value="1"/>
</dbReference>
<feature type="domain" description="GST N-terminal" evidence="6">
    <location>
        <begin position="11"/>
        <end position="90"/>
    </location>
</feature>
<evidence type="ECO:0000256" key="4">
    <source>
        <dbReference type="ARBA" id="ARBA00047960"/>
    </source>
</evidence>
<dbReference type="SFLD" id="SFLDG00358">
    <property type="entry name" value="Main_(cytGST)"/>
    <property type="match status" value="1"/>
</dbReference>
<evidence type="ECO:0000256" key="3">
    <source>
        <dbReference type="ARBA" id="ARBA00025743"/>
    </source>
</evidence>
<dbReference type="InterPro" id="IPR040079">
    <property type="entry name" value="Glutathione_S-Trfase"/>
</dbReference>
<organism evidence="7 8">
    <name type="scientific">Panicum virgatum</name>
    <name type="common">Blackwell switchgrass</name>
    <dbReference type="NCBI Taxonomy" id="38727"/>
    <lineage>
        <taxon>Eukaryota</taxon>
        <taxon>Viridiplantae</taxon>
        <taxon>Streptophyta</taxon>
        <taxon>Embryophyta</taxon>
        <taxon>Tracheophyta</taxon>
        <taxon>Spermatophyta</taxon>
        <taxon>Magnoliopsida</taxon>
        <taxon>Liliopsida</taxon>
        <taxon>Poales</taxon>
        <taxon>Poaceae</taxon>
        <taxon>PACMAD clade</taxon>
        <taxon>Panicoideae</taxon>
        <taxon>Panicodae</taxon>
        <taxon>Paniceae</taxon>
        <taxon>Panicinae</taxon>
        <taxon>Panicum</taxon>
        <taxon>Panicum sect. Hiantes</taxon>
    </lineage>
</organism>
<evidence type="ECO:0000313" key="7">
    <source>
        <dbReference type="EMBL" id="KAG2589346.1"/>
    </source>
</evidence>
<comment type="caution">
    <text evidence="7">The sequence shown here is derived from an EMBL/GenBank/DDBJ whole genome shotgun (WGS) entry which is preliminary data.</text>
</comment>
<evidence type="ECO:0000313" key="8">
    <source>
        <dbReference type="Proteomes" id="UP000823388"/>
    </source>
</evidence>
<dbReference type="AlphaFoldDB" id="A0A8T0RXJ6"/>